<feature type="domain" description="SGNH hydrolase-type esterase" evidence="1">
    <location>
        <begin position="50"/>
        <end position="219"/>
    </location>
</feature>
<dbReference type="Proteomes" id="UP000074119">
    <property type="component" value="Chromosome"/>
</dbReference>
<evidence type="ECO:0000313" key="3">
    <source>
        <dbReference type="Proteomes" id="UP000074119"/>
    </source>
</evidence>
<protein>
    <submittedName>
        <fullName evidence="2">G-D-S-L lipolytic protein</fullName>
    </submittedName>
</protein>
<gene>
    <name evidence="2" type="ORF">AZF00_12595</name>
</gene>
<evidence type="ECO:0000313" key="2">
    <source>
        <dbReference type="EMBL" id="AMO69090.1"/>
    </source>
</evidence>
<accession>A0A127M791</accession>
<evidence type="ECO:0000259" key="1">
    <source>
        <dbReference type="Pfam" id="PF13472"/>
    </source>
</evidence>
<sequence length="238" mass="25915">MLYHLALILIGPVLFLQGKHVKRVTPKLPEPEGHRYGQLGQGKGLSLLIVGDSAAAGVGVDHQQQALSGRLVAALSKTSAVRWKLIAQSGDTSRQLLDRLHAMPQEEFDTAVVSIGVNDVTGLNRASAWAENVRLIVQLLTEKFGVRKVYLSCIPPMHLFPALPNPLRWWLGLRAKQFNVLMSAVAESERSSIYVAIPYSGDLAGIAADGFHPGAEAYTVWGDYVAELIQRDVDEQTG</sequence>
<dbReference type="STRING" id="1470434.AZF00_12595"/>
<proteinExistence type="predicted"/>
<dbReference type="SUPFAM" id="SSF52266">
    <property type="entry name" value="SGNH hydrolase"/>
    <property type="match status" value="1"/>
</dbReference>
<dbReference type="Gene3D" id="3.40.50.1110">
    <property type="entry name" value="SGNH hydrolase"/>
    <property type="match status" value="1"/>
</dbReference>
<dbReference type="AlphaFoldDB" id="A0A127M791"/>
<reference evidence="2 3" key="1">
    <citation type="submission" date="2015-12" db="EMBL/GenBank/DDBJ databases">
        <authorList>
            <person name="Shamseldin A."/>
            <person name="Moawad H."/>
            <person name="Abd El-Rahim W.M."/>
            <person name="Sadowsky M.J."/>
        </authorList>
    </citation>
    <scope>NUCLEOTIDE SEQUENCE [LARGE SCALE GENOMIC DNA]</scope>
    <source>
        <strain evidence="2 3">SM2</strain>
    </source>
</reference>
<dbReference type="CDD" id="cd01836">
    <property type="entry name" value="FeeA_FeeB_like"/>
    <property type="match status" value="1"/>
</dbReference>
<dbReference type="EMBL" id="CP014544">
    <property type="protein sequence ID" value="AMO69090.1"/>
    <property type="molecule type" value="Genomic_DNA"/>
</dbReference>
<dbReference type="InterPro" id="IPR013830">
    <property type="entry name" value="SGNH_hydro"/>
</dbReference>
<dbReference type="InterPro" id="IPR036514">
    <property type="entry name" value="SGNH_hydro_sf"/>
</dbReference>
<name>A0A127M791_9GAMM</name>
<organism evidence="2 3">
    <name type="scientific">Zhongshania aliphaticivorans</name>
    <dbReference type="NCBI Taxonomy" id="1470434"/>
    <lineage>
        <taxon>Bacteria</taxon>
        <taxon>Pseudomonadati</taxon>
        <taxon>Pseudomonadota</taxon>
        <taxon>Gammaproteobacteria</taxon>
        <taxon>Cellvibrionales</taxon>
        <taxon>Spongiibacteraceae</taxon>
        <taxon>Zhongshania</taxon>
    </lineage>
</organism>
<dbReference type="Pfam" id="PF13472">
    <property type="entry name" value="Lipase_GDSL_2"/>
    <property type="match status" value="1"/>
</dbReference>
<dbReference type="KEGG" id="zal:AZF00_12595"/>
<dbReference type="GO" id="GO:0016788">
    <property type="term" value="F:hydrolase activity, acting on ester bonds"/>
    <property type="evidence" value="ECO:0007669"/>
    <property type="project" value="UniProtKB-ARBA"/>
</dbReference>